<dbReference type="GO" id="GO:0005886">
    <property type="term" value="C:plasma membrane"/>
    <property type="evidence" value="ECO:0007669"/>
    <property type="project" value="TreeGrafter"/>
</dbReference>
<reference evidence="6 7" key="1">
    <citation type="journal article" date="2016" name="Gene">
        <title>PacBio SMRT assembly of a complex multi-replicon genome reveals chlorocatechol degradative operon in a region of genome plasticity.</title>
        <authorList>
            <person name="Ricker N."/>
            <person name="Shen S.Y."/>
            <person name="Goordial J."/>
            <person name="Jin S."/>
            <person name="Fulthorpe R.R."/>
        </authorList>
    </citation>
    <scope>NUCLEOTIDE SEQUENCE [LARGE SCALE GENOMIC DNA]</scope>
    <source>
        <strain evidence="6 7">OLGA172</strain>
    </source>
</reference>
<dbReference type="PANTHER" id="PTHR43531">
    <property type="entry name" value="PROTEIN ICFG"/>
    <property type="match status" value="1"/>
</dbReference>
<dbReference type="PANTHER" id="PTHR43531:SF14">
    <property type="entry name" value="METHYL-ACCEPTING CHEMOTAXIS PROTEIN I-RELATED"/>
    <property type="match status" value="1"/>
</dbReference>
<evidence type="ECO:0000256" key="1">
    <source>
        <dbReference type="ARBA" id="ARBA00022481"/>
    </source>
</evidence>
<feature type="transmembrane region" description="Helical" evidence="4">
    <location>
        <begin position="143"/>
        <end position="164"/>
    </location>
</feature>
<dbReference type="InterPro" id="IPR004090">
    <property type="entry name" value="Chemotax_Me-accpt_rcpt"/>
</dbReference>
<evidence type="ECO:0000313" key="7">
    <source>
        <dbReference type="Proteomes" id="UP000076852"/>
    </source>
</evidence>
<dbReference type="KEGG" id="buz:AYM40_26310"/>
<dbReference type="GO" id="GO:0007165">
    <property type="term" value="P:signal transduction"/>
    <property type="evidence" value="ECO:0007669"/>
    <property type="project" value="UniProtKB-KW"/>
</dbReference>
<evidence type="ECO:0000256" key="2">
    <source>
        <dbReference type="ARBA" id="ARBA00029447"/>
    </source>
</evidence>
<dbReference type="OrthoDB" id="9806477at2"/>
<dbReference type="Proteomes" id="UP000076852">
    <property type="component" value="Chromosome 2"/>
</dbReference>
<keyword evidence="4" id="KW-0812">Transmembrane</keyword>
<dbReference type="SUPFAM" id="SSF58104">
    <property type="entry name" value="Methyl-accepting chemotaxis protein (MCP) signaling domain"/>
    <property type="match status" value="1"/>
</dbReference>
<accession>A0A160FSK0</accession>
<dbReference type="STRING" id="1804984.AYM40_26310"/>
<dbReference type="InterPro" id="IPR004089">
    <property type="entry name" value="MCPsignal_dom"/>
</dbReference>
<dbReference type="RefSeq" id="WP_063499093.1">
    <property type="nucleotide sequence ID" value="NZ_CP014579.1"/>
</dbReference>
<gene>
    <name evidence="6" type="ORF">AYM40_26310</name>
</gene>
<keyword evidence="3" id="KW-0807">Transducer</keyword>
<dbReference type="GO" id="GO:0006935">
    <property type="term" value="P:chemotaxis"/>
    <property type="evidence" value="ECO:0007669"/>
    <property type="project" value="InterPro"/>
</dbReference>
<evidence type="ECO:0000259" key="5">
    <source>
        <dbReference type="PROSITE" id="PS50111"/>
    </source>
</evidence>
<dbReference type="InterPro" id="IPR051310">
    <property type="entry name" value="MCP_chemotaxis"/>
</dbReference>
<protein>
    <submittedName>
        <fullName evidence="6">Chemotaxis protein</fullName>
    </submittedName>
</protein>
<keyword evidence="4" id="KW-1133">Transmembrane helix</keyword>
<feature type="transmembrane region" description="Helical" evidence="4">
    <location>
        <begin position="18"/>
        <end position="36"/>
    </location>
</feature>
<feature type="transmembrane region" description="Helical" evidence="4">
    <location>
        <begin position="89"/>
        <end position="106"/>
    </location>
</feature>
<feature type="domain" description="Methyl-accepting transducer" evidence="5">
    <location>
        <begin position="226"/>
        <end position="455"/>
    </location>
</feature>
<dbReference type="AlphaFoldDB" id="A0A160FSK0"/>
<evidence type="ECO:0000256" key="3">
    <source>
        <dbReference type="PROSITE-ProRule" id="PRU00284"/>
    </source>
</evidence>
<dbReference type="PROSITE" id="PS51257">
    <property type="entry name" value="PROKAR_LIPOPROTEIN"/>
    <property type="match status" value="1"/>
</dbReference>
<keyword evidence="4" id="KW-0472">Membrane</keyword>
<evidence type="ECO:0000313" key="6">
    <source>
        <dbReference type="EMBL" id="ANB75824.1"/>
    </source>
</evidence>
<sequence length="475" mass="51949">MKQPDELLHAVYVKADRLMIAVVWGLFAISCLLAIRDYNLHAVLWVGMPAAAVASMLAYWRAGALVTRLFLAASLMTFAALQIHQERGLTELHFGVFVLMSFLLAYRDWRPIICAACVIALHHFTFNYLQLAGLDVYCFTEPAWSTVLSHAAYVVVQAGLLIFISRHMKADAQTGRELAVLGENLSRQAGQFDLRLPPMKLEGTSSRTFKDTLNAIHDAMREITMTIDQMAASSDNIAEENHTLSQEFTTQAETLNATNTAMEQIAQRIRENAEHAASANSLARQTSTAAKQSEQVVSEVVDKMNEIDEAVHLMGDMIAMIESIAFQTNLLALNASVEAARAGSHGRGFSVVAEEVRTLAHRSASAAREIKGLIGDSLQRVERGSTLATRAGAAMRHVVGHVEDVAGLIAHISASSDAQSHDVDRFSQGMGKMDAILERDVQHVRGVASASASLREKARTLREAMSIFLVEHDTN</sequence>
<dbReference type="Gene3D" id="1.10.287.950">
    <property type="entry name" value="Methyl-accepting chemotaxis protein"/>
    <property type="match status" value="1"/>
</dbReference>
<keyword evidence="1" id="KW-0488">Methylation</keyword>
<dbReference type="EMBL" id="CP014579">
    <property type="protein sequence ID" value="ANB75824.1"/>
    <property type="molecule type" value="Genomic_DNA"/>
</dbReference>
<proteinExistence type="inferred from homology"/>
<dbReference type="SMART" id="SM00283">
    <property type="entry name" value="MA"/>
    <property type="match status" value="1"/>
</dbReference>
<dbReference type="PROSITE" id="PS50111">
    <property type="entry name" value="CHEMOTAXIS_TRANSDUC_2"/>
    <property type="match status" value="1"/>
</dbReference>
<feature type="transmembrane region" description="Helical" evidence="4">
    <location>
        <begin position="113"/>
        <end position="131"/>
    </location>
</feature>
<dbReference type="PRINTS" id="PR00260">
    <property type="entry name" value="CHEMTRNSDUCR"/>
</dbReference>
<feature type="transmembrane region" description="Helical" evidence="4">
    <location>
        <begin position="42"/>
        <end position="60"/>
    </location>
</feature>
<name>A0A160FSK0_9BURK</name>
<dbReference type="GO" id="GO:0004888">
    <property type="term" value="F:transmembrane signaling receptor activity"/>
    <property type="evidence" value="ECO:0007669"/>
    <property type="project" value="InterPro"/>
</dbReference>
<organism evidence="6 7">
    <name type="scientific">Paraburkholderia phytofirmans OLGA172</name>
    <dbReference type="NCBI Taxonomy" id="1417228"/>
    <lineage>
        <taxon>Bacteria</taxon>
        <taxon>Pseudomonadati</taxon>
        <taxon>Pseudomonadota</taxon>
        <taxon>Betaproteobacteria</taxon>
        <taxon>Burkholderiales</taxon>
        <taxon>Burkholderiaceae</taxon>
        <taxon>Paraburkholderia</taxon>
    </lineage>
</organism>
<dbReference type="Pfam" id="PF00015">
    <property type="entry name" value="MCPsignal"/>
    <property type="match status" value="1"/>
</dbReference>
<evidence type="ECO:0000256" key="4">
    <source>
        <dbReference type="SAM" id="Phobius"/>
    </source>
</evidence>
<keyword evidence="7" id="KW-1185">Reference proteome</keyword>
<comment type="similarity">
    <text evidence="2">Belongs to the methyl-accepting chemotaxis (MCP) protein family.</text>
</comment>